<dbReference type="Proteomes" id="UP000835052">
    <property type="component" value="Unassembled WGS sequence"/>
</dbReference>
<proteinExistence type="predicted"/>
<feature type="region of interest" description="Disordered" evidence="1">
    <location>
        <begin position="63"/>
        <end position="85"/>
    </location>
</feature>
<name>A0A8S1HM62_9PELO</name>
<evidence type="ECO:0000256" key="1">
    <source>
        <dbReference type="SAM" id="MobiDB-lite"/>
    </source>
</evidence>
<gene>
    <name evidence="2" type="ORF">CAUJ_LOCUS12264</name>
</gene>
<evidence type="ECO:0000313" key="2">
    <source>
        <dbReference type="EMBL" id="CAD6196349.1"/>
    </source>
</evidence>
<evidence type="ECO:0000313" key="3">
    <source>
        <dbReference type="Proteomes" id="UP000835052"/>
    </source>
</evidence>
<keyword evidence="3" id="KW-1185">Reference proteome</keyword>
<organism evidence="2 3">
    <name type="scientific">Caenorhabditis auriculariae</name>
    <dbReference type="NCBI Taxonomy" id="2777116"/>
    <lineage>
        <taxon>Eukaryota</taxon>
        <taxon>Metazoa</taxon>
        <taxon>Ecdysozoa</taxon>
        <taxon>Nematoda</taxon>
        <taxon>Chromadorea</taxon>
        <taxon>Rhabditida</taxon>
        <taxon>Rhabditina</taxon>
        <taxon>Rhabditomorpha</taxon>
        <taxon>Rhabditoidea</taxon>
        <taxon>Rhabditidae</taxon>
        <taxon>Peloderinae</taxon>
        <taxon>Caenorhabditis</taxon>
    </lineage>
</organism>
<protein>
    <submittedName>
        <fullName evidence="2">Uncharacterized protein</fullName>
    </submittedName>
</protein>
<reference evidence="2" key="1">
    <citation type="submission" date="2020-10" db="EMBL/GenBank/DDBJ databases">
        <authorList>
            <person name="Kikuchi T."/>
        </authorList>
    </citation>
    <scope>NUCLEOTIDE SEQUENCE</scope>
    <source>
        <strain evidence="2">NKZ352</strain>
    </source>
</reference>
<comment type="caution">
    <text evidence="2">The sequence shown here is derived from an EMBL/GenBank/DDBJ whole genome shotgun (WGS) entry which is preliminary data.</text>
</comment>
<accession>A0A8S1HM62</accession>
<dbReference type="AlphaFoldDB" id="A0A8S1HM62"/>
<sequence length="85" mass="8995">MISARSLYGKAGDSSGVTWRRVEGSVAYIAQIYASLAAPTVDLQPGLTNKPGYRQSIAAQQACARAGLSPSRPPDHFRKPGPARP</sequence>
<dbReference type="EMBL" id="CAJGYM010000071">
    <property type="protein sequence ID" value="CAD6196349.1"/>
    <property type="molecule type" value="Genomic_DNA"/>
</dbReference>